<evidence type="ECO:0000313" key="1">
    <source>
        <dbReference type="EMBL" id="CAE7210906.1"/>
    </source>
</evidence>
<dbReference type="EMBL" id="CAJNJQ010004429">
    <property type="protein sequence ID" value="CAE7210906.1"/>
    <property type="molecule type" value="Genomic_DNA"/>
</dbReference>
<dbReference type="Proteomes" id="UP000663827">
    <property type="component" value="Unassembled WGS sequence"/>
</dbReference>
<sequence>MSGQIIDRSFVMDMHPKTRTIHPSLRSKAAEDLRAMFAGMYPIVRLVYHRPRLSSNKVEHIFVLFESTHARDNFCRHGCNVDKSLRAMYRYQVSNGHTSVPDSVIKRMKRMVGRNDGAVVFRGPIFGQEQETSSGNIRHVNAANELYEPPQIEHKRPRENSEDEFKRFLSDLKRIKYEVTQKYSVRERLEDCSSGSKLKWTVGM</sequence>
<comment type="caution">
    <text evidence="1">The sequence shown here is derived from an EMBL/GenBank/DDBJ whole genome shotgun (WGS) entry which is preliminary data.</text>
</comment>
<accession>A0A8H3I4J9</accession>
<dbReference type="AlphaFoldDB" id="A0A8H3I4J9"/>
<proteinExistence type="predicted"/>
<evidence type="ECO:0000313" key="2">
    <source>
        <dbReference type="Proteomes" id="UP000663827"/>
    </source>
</evidence>
<reference evidence="1" key="1">
    <citation type="submission" date="2021-01" db="EMBL/GenBank/DDBJ databases">
        <authorList>
            <person name="Kaushik A."/>
        </authorList>
    </citation>
    <scope>NUCLEOTIDE SEQUENCE</scope>
    <source>
        <strain evidence="1">AG5</strain>
    </source>
</reference>
<protein>
    <submittedName>
        <fullName evidence="1">Uncharacterized protein</fullName>
    </submittedName>
</protein>
<organism evidence="1 2">
    <name type="scientific">Rhizoctonia solani</name>
    <dbReference type="NCBI Taxonomy" id="456999"/>
    <lineage>
        <taxon>Eukaryota</taxon>
        <taxon>Fungi</taxon>
        <taxon>Dikarya</taxon>
        <taxon>Basidiomycota</taxon>
        <taxon>Agaricomycotina</taxon>
        <taxon>Agaricomycetes</taxon>
        <taxon>Cantharellales</taxon>
        <taxon>Ceratobasidiaceae</taxon>
        <taxon>Rhizoctonia</taxon>
    </lineage>
</organism>
<gene>
    <name evidence="1" type="ORF">RDB_LOCUS151958</name>
</gene>
<name>A0A8H3I4J9_9AGAM</name>